<dbReference type="STRING" id="1123307.GCA_000380065_00381"/>
<keyword evidence="1" id="KW-1133">Transmembrane helix</keyword>
<dbReference type="InterPro" id="IPR018580">
    <property type="entry name" value="Uncharacterised_YfhO"/>
</dbReference>
<gene>
    <name evidence="2" type="ORF">NCTC13765_00792</name>
</gene>
<feature type="transmembrane region" description="Helical" evidence="1">
    <location>
        <begin position="381"/>
        <end position="397"/>
    </location>
</feature>
<feature type="transmembrane region" description="Helical" evidence="1">
    <location>
        <begin position="75"/>
        <end position="97"/>
    </location>
</feature>
<dbReference type="AlphaFoldDB" id="A0A380KYZ8"/>
<feature type="transmembrane region" description="Helical" evidence="1">
    <location>
        <begin position="12"/>
        <end position="33"/>
    </location>
</feature>
<keyword evidence="1" id="KW-0472">Membrane</keyword>
<feature type="transmembrane region" description="Helical" evidence="1">
    <location>
        <begin position="104"/>
        <end position="124"/>
    </location>
</feature>
<evidence type="ECO:0000256" key="1">
    <source>
        <dbReference type="SAM" id="Phobius"/>
    </source>
</evidence>
<keyword evidence="3" id="KW-1185">Reference proteome</keyword>
<dbReference type="PANTHER" id="PTHR38454:SF1">
    <property type="entry name" value="INTEGRAL MEMBRANE PROTEIN"/>
    <property type="match status" value="1"/>
</dbReference>
<organism evidence="2 3">
    <name type="scientific">Streptococcus massiliensis</name>
    <dbReference type="NCBI Taxonomy" id="313439"/>
    <lineage>
        <taxon>Bacteria</taxon>
        <taxon>Bacillati</taxon>
        <taxon>Bacillota</taxon>
        <taxon>Bacilli</taxon>
        <taxon>Lactobacillales</taxon>
        <taxon>Streptococcaceae</taxon>
        <taxon>Streptococcus</taxon>
    </lineage>
</organism>
<evidence type="ECO:0000313" key="2">
    <source>
        <dbReference type="EMBL" id="SUN76304.1"/>
    </source>
</evidence>
<accession>A0A380KYZ8</accession>
<proteinExistence type="predicted"/>
<protein>
    <submittedName>
        <fullName evidence="2">ABC transporter permease</fullName>
    </submittedName>
</protein>
<feature type="transmembrane region" description="Helical" evidence="1">
    <location>
        <begin position="130"/>
        <end position="150"/>
    </location>
</feature>
<dbReference type="EMBL" id="UHFR01000005">
    <property type="protein sequence ID" value="SUN76304.1"/>
    <property type="molecule type" value="Genomic_DNA"/>
</dbReference>
<dbReference type="OrthoDB" id="9815466at2"/>
<feature type="transmembrane region" description="Helical" evidence="1">
    <location>
        <begin position="403"/>
        <end position="423"/>
    </location>
</feature>
<name>A0A380KYZ8_9STRE</name>
<dbReference type="RefSeq" id="WP_018371068.1">
    <property type="nucleotide sequence ID" value="NZ_UHFR01000005.1"/>
</dbReference>
<feature type="transmembrane region" description="Helical" evidence="1">
    <location>
        <begin position="290"/>
        <end position="309"/>
    </location>
</feature>
<keyword evidence="1" id="KW-0812">Transmembrane</keyword>
<dbReference type="Pfam" id="PF09586">
    <property type="entry name" value="YfhO"/>
    <property type="match status" value="1"/>
</dbReference>
<feature type="transmembrane region" description="Helical" evidence="1">
    <location>
        <begin position="352"/>
        <end position="369"/>
    </location>
</feature>
<dbReference type="Proteomes" id="UP000254634">
    <property type="component" value="Unassembled WGS sequence"/>
</dbReference>
<feature type="transmembrane region" description="Helical" evidence="1">
    <location>
        <begin position="832"/>
        <end position="850"/>
    </location>
</feature>
<feature type="transmembrane region" description="Helical" evidence="1">
    <location>
        <begin position="435"/>
        <end position="454"/>
    </location>
</feature>
<dbReference type="PANTHER" id="PTHR38454">
    <property type="entry name" value="INTEGRAL MEMBRANE PROTEIN-RELATED"/>
    <property type="match status" value="1"/>
</dbReference>
<feature type="transmembrane region" description="Helical" evidence="1">
    <location>
        <begin position="321"/>
        <end position="340"/>
    </location>
</feature>
<evidence type="ECO:0000313" key="3">
    <source>
        <dbReference type="Proteomes" id="UP000254634"/>
    </source>
</evidence>
<feature type="transmembrane region" description="Helical" evidence="1">
    <location>
        <begin position="224"/>
        <end position="248"/>
    </location>
</feature>
<reference evidence="2" key="1">
    <citation type="submission" date="2018-06" db="EMBL/GenBank/DDBJ databases">
        <authorList>
            <consortium name="Pathogen Informatics"/>
            <person name="Doyle S."/>
        </authorList>
    </citation>
    <scope>NUCLEOTIDE SEQUENCE [LARGE SCALE GENOMIC DNA]</scope>
    <source>
        <strain evidence="2">NCTC13765</strain>
    </source>
</reference>
<feature type="transmembrane region" description="Helical" evidence="1">
    <location>
        <begin position="182"/>
        <end position="212"/>
    </location>
</feature>
<sequence length="854" mass="98908">MKKFFKHYWPYLAAFSLPFLIMFSVYLSKGIYWNSETSPLLGDGFHQYVIFDITLRNILHGSDSLFYTFTSGLGLNFYALSSYYLGSFLSPFVYFFNLQNMPDAVYLFTLIKFGLMGLSCFISIKGMFKKIPTLLILTLSSSYALMSFATSQIEIKTWLDVFILAPLVLYGLHKLILKEGRILYFVSLTILFIQNYYFGYMVAIFLIFWYITQVSWNFKERIKSLLDFTVVSILAGLSSLVMILPTFLDLRTHGEKLTSVTRVFTEASWYLDVFAKNFIGSFDTTKYGSIPMISVGILPFILALTFFTLKSVKFHVKLSYLLLLGFLIASFYLQSLDLFWQGMHAPNMFLHRYSWLFSIVIIFLAAESLQRLQDIQWRNLLSVFGFVGLGFSLTFVYRKHYDFLTPVNFILTLEFFLAYFLIFSIFVKSYIPKKLFLVSTLFFVAFELSLNTFYQINGIAKEWVFASRSSYAKNSTEIDNLVNYAKKQSNDFYRMEELETQTGNDSMKYNYNGISQFSSVRNTSTSSTLDKLGFKSDGTNLNLRYQNNTLLMDSLFAVRYNLTSQNPQKFGFSTEKQKNNLFLYKNQYAEQLAFLTMKPYQDVKFNSLTLDNQQAFINQLTDLKLKYFDRINPTSQNNVKQIGNRSTVKKDNNLDLDSASASYTIHVPAHSQLYVTLPNLTFSNQDNKKVNITVNGQIMNYETNNVFPFFNIGNFAEEQDVTLRISFPENTQVSYDEPEFYRLNLTNYKTAFKKLNEQPVTVTVKKSKITAHYQAQNDTSLFFTLPYDKGWNATQNGKPITITRAQKGFMKVNVKQGEGKITLTFTPQGFKIGFICFIGGITLFILYDYFRKRR</sequence>